<evidence type="ECO:0008006" key="6">
    <source>
        <dbReference type="Google" id="ProtNLM"/>
    </source>
</evidence>
<dbReference type="STRING" id="904291.A7J15_08690"/>
<dbReference type="EMBL" id="LXMD01000025">
    <property type="protein sequence ID" value="OCG73351.1"/>
    <property type="molecule type" value="Genomic_DNA"/>
</dbReference>
<feature type="compositionally biased region" description="Low complexity" evidence="1">
    <location>
        <begin position="292"/>
        <end position="303"/>
    </location>
</feature>
<name>A0A1B9N9Q6_9MICO</name>
<feature type="compositionally biased region" description="Low complexity" evidence="1">
    <location>
        <begin position="17"/>
        <end position="27"/>
    </location>
</feature>
<evidence type="ECO:0000256" key="2">
    <source>
        <dbReference type="SAM" id="Phobius"/>
    </source>
</evidence>
<keyword evidence="5" id="KW-1185">Reference proteome</keyword>
<feature type="transmembrane region" description="Helical" evidence="2">
    <location>
        <begin position="646"/>
        <end position="664"/>
    </location>
</feature>
<feature type="region of interest" description="Disordered" evidence="1">
    <location>
        <begin position="17"/>
        <end position="42"/>
    </location>
</feature>
<proteinExistence type="predicted"/>
<feature type="signal peptide" evidence="3">
    <location>
        <begin position="1"/>
        <end position="17"/>
    </location>
</feature>
<protein>
    <recommendedName>
        <fullName evidence="6">2-oxoglutarate dehydrogenase</fullName>
    </recommendedName>
</protein>
<comment type="caution">
    <text evidence="4">The sequence shown here is derived from an EMBL/GenBank/DDBJ whole genome shotgun (WGS) entry which is preliminary data.</text>
</comment>
<dbReference type="Pfam" id="PF19516">
    <property type="entry name" value="DUF6049"/>
    <property type="match status" value="1"/>
</dbReference>
<feature type="compositionally biased region" description="Pro residues" evidence="1">
    <location>
        <begin position="281"/>
        <end position="291"/>
    </location>
</feature>
<feature type="region of interest" description="Disordered" evidence="1">
    <location>
        <begin position="267"/>
        <end position="303"/>
    </location>
</feature>
<accession>A0A1B9N9Q6</accession>
<dbReference type="InterPro" id="IPR046112">
    <property type="entry name" value="DUF6049"/>
</dbReference>
<evidence type="ECO:0000313" key="4">
    <source>
        <dbReference type="EMBL" id="OCG73351.1"/>
    </source>
</evidence>
<evidence type="ECO:0000256" key="3">
    <source>
        <dbReference type="SAM" id="SignalP"/>
    </source>
</evidence>
<reference evidence="4 5" key="1">
    <citation type="submission" date="2016-05" db="EMBL/GenBank/DDBJ databases">
        <authorList>
            <person name="Lavstsen T."/>
            <person name="Jespersen J.S."/>
        </authorList>
    </citation>
    <scope>NUCLEOTIDE SEQUENCE [LARGE SCALE GENOMIC DNA]</scope>
    <source>
        <strain evidence="4 5">YLB-01</strain>
    </source>
</reference>
<keyword evidence="2" id="KW-1133">Transmembrane helix</keyword>
<keyword evidence="2" id="KW-0812">Transmembrane</keyword>
<gene>
    <name evidence="4" type="ORF">A7J15_08690</name>
</gene>
<keyword evidence="3" id="KW-0732">Signal</keyword>
<dbReference type="Proteomes" id="UP000093355">
    <property type="component" value="Unassembled WGS sequence"/>
</dbReference>
<evidence type="ECO:0000256" key="1">
    <source>
        <dbReference type="SAM" id="MobiDB-lite"/>
    </source>
</evidence>
<sequence>MLAVLLGMSAFAPTAAAAESVSPTPSADDGSGPQLTLEPVDDGLVGTEPITANVTVQAPIGLAGVPEGTVTLRIGTQPIADRAALDQWLDGADSTTFTDLDTADSDALAVGGTTTVALAEDTRPTPRAPGVYPLRAVLSAGGEQYQDDRLVLIEGETSPAVTVVVPITAPATDRGLLTADQLAALTAPDGSLSTQLEAAAGTQAALAVDPAIPAAIRVLGAQAPASALAWLERLETISNERFALAFGDADPSVQVAGGVSPPLTPISLAPYLPGAGGPEPTATPTPSPTPSPTSTAAPDPTALDPAELLSIGTALPGLQWPDPNAVDTATVEALAAAGETSLVPSTATAAGVDGSAVPSRGDGALVYDADASDLLSQAAATAEQAERDPLLDAARASMWLAAAESGAPVLVALARQGGVDTEDDAVDRDPSPRPADAVHDAVVSATSFDTRPLSALLADAPRPVEIAGPGPASDRVAAIAELHHGEQRLAQVGTVLSDPTLLTARARAEELQLLGAAWSLHPEAWAAAMEGQRASLAELANGVGIVVSDVQLVSSEAPLPVWIRNDLPYPVTVTLITRPDDTRLAVQRVTEVVAAPDQNTRVRIPVEATIGSGQVRLDLSLVSPTGESIGTAQSMNVTVRADWERVGIVILSVLIVGLVVLGTIRTVRRRRRRADDTGEASDG</sequence>
<feature type="chain" id="PRO_5008631853" description="2-oxoglutarate dehydrogenase" evidence="3">
    <location>
        <begin position="18"/>
        <end position="683"/>
    </location>
</feature>
<dbReference type="AlphaFoldDB" id="A0A1B9N9Q6"/>
<keyword evidence="2" id="KW-0472">Membrane</keyword>
<organism evidence="4 5">
    <name type="scientific">Microbacterium sediminis</name>
    <dbReference type="NCBI Taxonomy" id="904291"/>
    <lineage>
        <taxon>Bacteria</taxon>
        <taxon>Bacillati</taxon>
        <taxon>Actinomycetota</taxon>
        <taxon>Actinomycetes</taxon>
        <taxon>Micrococcales</taxon>
        <taxon>Microbacteriaceae</taxon>
        <taxon>Microbacterium</taxon>
    </lineage>
</organism>
<evidence type="ECO:0000313" key="5">
    <source>
        <dbReference type="Proteomes" id="UP000093355"/>
    </source>
</evidence>